<dbReference type="PANTHER" id="PTHR32361">
    <property type="entry name" value="FERRIC/CUPRIC REDUCTASE TRANSMEMBRANE COMPONENT"/>
    <property type="match status" value="1"/>
</dbReference>
<feature type="transmembrane region" description="Helical" evidence="13">
    <location>
        <begin position="35"/>
        <end position="50"/>
    </location>
</feature>
<dbReference type="EMBL" id="KZ824770">
    <property type="protein sequence ID" value="RAH87604.1"/>
    <property type="molecule type" value="Genomic_DNA"/>
</dbReference>
<feature type="domain" description="FAD-binding FR-type" evidence="14">
    <location>
        <begin position="233"/>
        <end position="346"/>
    </location>
</feature>
<dbReference type="PROSITE" id="PS51384">
    <property type="entry name" value="FAD_FR"/>
    <property type="match status" value="1"/>
</dbReference>
<protein>
    <recommendedName>
        <fullName evidence="3">ferric-chelate reductase (NADPH)</fullName>
        <ecNumber evidence="3">1.16.1.9</ecNumber>
    </recommendedName>
</protein>
<comment type="similarity">
    <text evidence="2">Belongs to the ferric reductase (FRE) family.</text>
</comment>
<dbReference type="InterPro" id="IPR017938">
    <property type="entry name" value="Riboflavin_synthase-like_b-brl"/>
</dbReference>
<dbReference type="EC" id="1.16.1.9" evidence="3"/>
<dbReference type="InterPro" id="IPR017927">
    <property type="entry name" value="FAD-bd_FR_type"/>
</dbReference>
<comment type="subcellular location">
    <subcellularLocation>
        <location evidence="1">Cell membrane</location>
        <topology evidence="1">Multi-pass membrane protein</topology>
    </subcellularLocation>
</comment>
<evidence type="ECO:0000256" key="1">
    <source>
        <dbReference type="ARBA" id="ARBA00004651"/>
    </source>
</evidence>
<evidence type="ECO:0000256" key="2">
    <source>
        <dbReference type="ARBA" id="ARBA00006278"/>
    </source>
</evidence>
<dbReference type="GO" id="GO:0052851">
    <property type="term" value="F:ferric-chelate reductase (NADPH) activity"/>
    <property type="evidence" value="ECO:0007669"/>
    <property type="project" value="UniProtKB-EC"/>
</dbReference>
<dbReference type="InterPro" id="IPR051410">
    <property type="entry name" value="Ferric/Cupric_Reductase"/>
</dbReference>
<keyword evidence="11 13" id="KW-0472">Membrane</keyword>
<dbReference type="SUPFAM" id="SSF63380">
    <property type="entry name" value="Riboflavin synthase domain-like"/>
    <property type="match status" value="1"/>
</dbReference>
<feature type="transmembrane region" description="Helical" evidence="13">
    <location>
        <begin position="62"/>
        <end position="83"/>
    </location>
</feature>
<evidence type="ECO:0000313" key="15">
    <source>
        <dbReference type="EMBL" id="RAH87604.1"/>
    </source>
</evidence>
<dbReference type="Pfam" id="PF01794">
    <property type="entry name" value="Ferric_reduct"/>
    <property type="match status" value="1"/>
</dbReference>
<keyword evidence="6 13" id="KW-0812">Transmembrane</keyword>
<dbReference type="GO" id="GO:0006879">
    <property type="term" value="P:intracellular iron ion homeostasis"/>
    <property type="evidence" value="ECO:0007669"/>
    <property type="project" value="TreeGrafter"/>
</dbReference>
<dbReference type="InterPro" id="IPR039261">
    <property type="entry name" value="FNR_nucleotide-bd"/>
</dbReference>
<comment type="catalytic activity">
    <reaction evidence="12">
        <text>2 a Fe(II)-siderophore + NADP(+) + H(+) = 2 a Fe(III)-siderophore + NADPH</text>
        <dbReference type="Rhea" id="RHEA:28795"/>
        <dbReference type="Rhea" id="RHEA-COMP:11342"/>
        <dbReference type="Rhea" id="RHEA-COMP:11344"/>
        <dbReference type="ChEBI" id="CHEBI:15378"/>
        <dbReference type="ChEBI" id="CHEBI:29033"/>
        <dbReference type="ChEBI" id="CHEBI:29034"/>
        <dbReference type="ChEBI" id="CHEBI:57783"/>
        <dbReference type="ChEBI" id="CHEBI:58349"/>
        <dbReference type="EC" id="1.16.1.9"/>
    </reaction>
</comment>
<dbReference type="Pfam" id="PF08022">
    <property type="entry name" value="FAD_binding_8"/>
    <property type="match status" value="1"/>
</dbReference>
<feature type="transmembrane region" description="Helical" evidence="13">
    <location>
        <begin position="215"/>
        <end position="233"/>
    </location>
</feature>
<evidence type="ECO:0000313" key="16">
    <source>
        <dbReference type="Proteomes" id="UP000249497"/>
    </source>
</evidence>
<feature type="transmembrane region" description="Helical" evidence="13">
    <location>
        <begin position="6"/>
        <end position="28"/>
    </location>
</feature>
<dbReference type="Gene3D" id="2.40.30.10">
    <property type="entry name" value="Translation factors"/>
    <property type="match status" value="1"/>
</dbReference>
<keyword evidence="7" id="KW-0249">Electron transport</keyword>
<evidence type="ECO:0000256" key="13">
    <source>
        <dbReference type="SAM" id="Phobius"/>
    </source>
</evidence>
<dbReference type="OrthoDB" id="4494341at2759"/>
<dbReference type="PANTHER" id="PTHR32361:SF26">
    <property type="entry name" value="FAD-BINDING 8 DOMAIN-CONTAINING PROTEIN-RELATED"/>
    <property type="match status" value="1"/>
</dbReference>
<gene>
    <name evidence="15" type="ORF">BO86DRAFT_384674</name>
</gene>
<evidence type="ECO:0000256" key="7">
    <source>
        <dbReference type="ARBA" id="ARBA00022982"/>
    </source>
</evidence>
<keyword evidence="16" id="KW-1185">Reference proteome</keyword>
<reference evidence="15 16" key="1">
    <citation type="submission" date="2018-02" db="EMBL/GenBank/DDBJ databases">
        <title>The genomes of Aspergillus section Nigri reveals drivers in fungal speciation.</title>
        <authorList>
            <consortium name="DOE Joint Genome Institute"/>
            <person name="Vesth T.C."/>
            <person name="Nybo J."/>
            <person name="Theobald S."/>
            <person name="Brandl J."/>
            <person name="Frisvad J.C."/>
            <person name="Nielsen K.F."/>
            <person name="Lyhne E.K."/>
            <person name="Kogle M.E."/>
            <person name="Kuo A."/>
            <person name="Riley R."/>
            <person name="Clum A."/>
            <person name="Nolan M."/>
            <person name="Lipzen A."/>
            <person name="Salamov A."/>
            <person name="Henrissat B."/>
            <person name="Wiebenga A."/>
            <person name="De vries R.P."/>
            <person name="Grigoriev I.V."/>
            <person name="Mortensen U.H."/>
            <person name="Andersen M.R."/>
            <person name="Baker S.E."/>
        </authorList>
    </citation>
    <scope>NUCLEOTIDE SEQUENCE [LARGE SCALE GENOMIC DNA]</scope>
    <source>
        <strain evidence="15 16">CBS 114.51</strain>
    </source>
</reference>
<evidence type="ECO:0000259" key="14">
    <source>
        <dbReference type="PROSITE" id="PS51384"/>
    </source>
</evidence>
<dbReference type="GO" id="GO:0006826">
    <property type="term" value="P:iron ion transport"/>
    <property type="evidence" value="ECO:0007669"/>
    <property type="project" value="TreeGrafter"/>
</dbReference>
<name>A0A8T8XIA7_ASPJA</name>
<dbReference type="Pfam" id="PF08030">
    <property type="entry name" value="NAD_binding_6"/>
    <property type="match status" value="1"/>
</dbReference>
<keyword evidence="10" id="KW-0406">Ion transport</keyword>
<dbReference type="Gene3D" id="3.40.50.80">
    <property type="entry name" value="Nucleotide-binding domain of ferredoxin-NADP reductase (FNR) module"/>
    <property type="match status" value="1"/>
</dbReference>
<evidence type="ECO:0000256" key="4">
    <source>
        <dbReference type="ARBA" id="ARBA00022448"/>
    </source>
</evidence>
<evidence type="ECO:0000256" key="12">
    <source>
        <dbReference type="ARBA" id="ARBA00048483"/>
    </source>
</evidence>
<organism evidence="15 16">
    <name type="scientific">Aspergillus japonicus CBS 114.51</name>
    <dbReference type="NCBI Taxonomy" id="1448312"/>
    <lineage>
        <taxon>Eukaryota</taxon>
        <taxon>Fungi</taxon>
        <taxon>Dikarya</taxon>
        <taxon>Ascomycota</taxon>
        <taxon>Pezizomycotina</taxon>
        <taxon>Eurotiomycetes</taxon>
        <taxon>Eurotiomycetidae</taxon>
        <taxon>Eurotiales</taxon>
        <taxon>Aspergillaceae</taxon>
        <taxon>Aspergillus</taxon>
        <taxon>Aspergillus subgen. Circumdati</taxon>
    </lineage>
</organism>
<accession>A0A8T8XIA7</accession>
<dbReference type="GO" id="GO:0015677">
    <property type="term" value="P:copper ion import"/>
    <property type="evidence" value="ECO:0007669"/>
    <property type="project" value="TreeGrafter"/>
</dbReference>
<sequence>MNVLMIYTYFLSGAIGLLFLHHFILFILKFLLNPALFYLFTRYIVLPYIVRRSLFWSPISRGAAFIHILHWSGTLICNILGVNSAGAARSRAGSLALLHLVPALWTPQLSFGAHFFNLSLSAYNRFHRAFGWMALIQCGVHIIFAVRTYSFDLAEASHRNGFIAAITLSSATLFFLPLIRQWAYEIFLKGHNFLSIMASVMIWLHLEEKKGFDAFCLYFALGISVLTYIVYFLRQFYYNLVAGRPVAAAELIKYQDAVKLTLTLARPWKVRGGQYVYLTIPAVRALSFAESHPFSIVWWEEGPNGEAITLSVLAKIESGFTRALASSSHEHLRVWIDGPYGQCIDTKQYDSVILIATGIGVAAQLPYAKELLSRQLKVESEHLKGLTTPKRISIVWELEQESHEDWIYQWMDQLLSDDSKTLVLHYTLYILRRADESHGDGQRVKLGRRGAAFYGKPDFRGIMDKELSESLGKALVIISSDSKTRDEVRDLVLDSAQRVDLHEHDFQPEKSGRLLASRKETKYAGVV</sequence>
<dbReference type="SUPFAM" id="SSF52343">
    <property type="entry name" value="Ferredoxin reductase-like, C-terminal NADP-linked domain"/>
    <property type="match status" value="1"/>
</dbReference>
<keyword evidence="4" id="KW-0813">Transport</keyword>
<dbReference type="RefSeq" id="XP_025533498.1">
    <property type="nucleotide sequence ID" value="XM_025670935.1"/>
</dbReference>
<dbReference type="CDD" id="cd06186">
    <property type="entry name" value="NOX_Duox_like_FAD_NADP"/>
    <property type="match status" value="1"/>
</dbReference>
<dbReference type="Proteomes" id="UP000249497">
    <property type="component" value="Unassembled WGS sequence"/>
</dbReference>
<dbReference type="GO" id="GO:0005886">
    <property type="term" value="C:plasma membrane"/>
    <property type="evidence" value="ECO:0007669"/>
    <property type="project" value="UniProtKB-SubCell"/>
</dbReference>
<evidence type="ECO:0000256" key="10">
    <source>
        <dbReference type="ARBA" id="ARBA00023065"/>
    </source>
</evidence>
<dbReference type="GeneID" id="37174627"/>
<dbReference type="InterPro" id="IPR013130">
    <property type="entry name" value="Fe3_Rdtase_TM_dom"/>
</dbReference>
<feature type="transmembrane region" description="Helical" evidence="13">
    <location>
        <begin position="161"/>
        <end position="180"/>
    </location>
</feature>
<evidence type="ECO:0000256" key="5">
    <source>
        <dbReference type="ARBA" id="ARBA00022475"/>
    </source>
</evidence>
<feature type="transmembrane region" description="Helical" evidence="13">
    <location>
        <begin position="95"/>
        <end position="117"/>
    </location>
</feature>
<evidence type="ECO:0000256" key="6">
    <source>
        <dbReference type="ARBA" id="ARBA00022692"/>
    </source>
</evidence>
<keyword evidence="9" id="KW-0560">Oxidoreductase</keyword>
<keyword evidence="8 13" id="KW-1133">Transmembrane helix</keyword>
<evidence type="ECO:0000256" key="9">
    <source>
        <dbReference type="ARBA" id="ARBA00023002"/>
    </source>
</evidence>
<feature type="transmembrane region" description="Helical" evidence="13">
    <location>
        <begin position="129"/>
        <end position="149"/>
    </location>
</feature>
<evidence type="ECO:0000256" key="11">
    <source>
        <dbReference type="ARBA" id="ARBA00023136"/>
    </source>
</evidence>
<evidence type="ECO:0000256" key="3">
    <source>
        <dbReference type="ARBA" id="ARBA00012668"/>
    </source>
</evidence>
<dbReference type="AlphaFoldDB" id="A0A8T8XIA7"/>
<keyword evidence="5" id="KW-1003">Cell membrane</keyword>
<dbReference type="InterPro" id="IPR013121">
    <property type="entry name" value="Fe_red_NAD-bd_6"/>
</dbReference>
<dbReference type="InterPro" id="IPR013112">
    <property type="entry name" value="FAD-bd_8"/>
</dbReference>
<proteinExistence type="inferred from homology"/>
<evidence type="ECO:0000256" key="8">
    <source>
        <dbReference type="ARBA" id="ARBA00022989"/>
    </source>
</evidence>